<feature type="domain" description="PAS" evidence="7">
    <location>
        <begin position="270"/>
        <end position="323"/>
    </location>
</feature>
<sequence>MELPETDKKGSQPESDTAIARSLTRRYAVALLLVASLASAAWLSLKWVISEQTSTAAIVNVSGRQRMLSQRTALFSNLLRTAPAAQLPAIRANLEEAIALMARSHSGLVQGDETMGLPGRLSPAARALYFDGPQALDLQVKAYISAVQRLLQRATSPAQPDDPDLAFVTQTATGPLLQALDNMVLLHQQEGETRVSQLQRLETLFWLLTLLLLGLEAALIFRPVTRYVQRMIGQLQLANLKLQRQQDQLADLVQQRTHELQLRADALAESEEKFRLISTAADEAVLIIGPDDKLVYCNPAAERLSGYSQQALLGQAIYQTLMPAYLRDNADIGPVHSQAPQANALPGRHMDAMARRQNGSEFPVSMSLSSIQLGQTWHTLAILRDISHQKRVESELRIASTAFNVQMGMAITDAKNVILRVNKAFTDITGYRPDEVLGRNPNLLSSGRHDKAFYQTMFESIAQTGMWAGEIWNRHKDGGIFPEWLTVTAVKDEAGVITNYVSAFSDISERKAAENQIRSLAFYDPLTDLPNRRLLMDRLELAMMVSSRTNQCSALLFIDLDNFKSVNDTLGHHVGDDLLRQVAKRLSATVRSNDTVARLGGDEFVIMLESLGDNASDAAQQADTIGQKVLATLDHDLEFSGVRFHSTASIGVAMFCGLGESIDELLKRADLSMYEAKAGGRNALRFFDPQVQAAVEAKAAMEVALRLAIEQGQLVVYYQLQVDARGLPVGAEALVRWMHPQRGLVSPLEFIDLAEQSGLILPLGAFVLDTACQQLATWHRDPELAHLTLAVNVSAKQFHQTHFVDEVLTTLLRTGADPNRLKLELTESLLVDNINDVIVKMKSLKTLGVGFSLDDFGTGYSSLAYLSRLPLDQLKIDQGFVRDMQTSDQAAAICAATIGLAHSLKIKVVAEGVETEAQRYFLSDLHHCDMLQGYLFGKPMPIDDFESAAMRLIA</sequence>
<dbReference type="InterPro" id="IPR029095">
    <property type="entry name" value="NarX-like_N"/>
</dbReference>
<evidence type="ECO:0000256" key="5">
    <source>
        <dbReference type="SAM" id="Coils"/>
    </source>
</evidence>
<dbReference type="InterPro" id="IPR029787">
    <property type="entry name" value="Nucleotide_cyclase"/>
</dbReference>
<evidence type="ECO:0000313" key="11">
    <source>
        <dbReference type="EMBL" id="OQW89222.1"/>
    </source>
</evidence>
<feature type="transmembrane region" description="Helical" evidence="6">
    <location>
        <begin position="27"/>
        <end position="45"/>
    </location>
</feature>
<dbReference type="NCBIfam" id="TIGR00254">
    <property type="entry name" value="GGDEF"/>
    <property type="match status" value="1"/>
</dbReference>
<dbReference type="InterPro" id="IPR000700">
    <property type="entry name" value="PAS-assoc_C"/>
</dbReference>
<dbReference type="CDD" id="cd01948">
    <property type="entry name" value="EAL"/>
    <property type="match status" value="1"/>
</dbReference>
<dbReference type="PROSITE" id="PS50112">
    <property type="entry name" value="PAS"/>
    <property type="match status" value="2"/>
</dbReference>
<dbReference type="AlphaFoldDB" id="A0A1W9KX40"/>
<dbReference type="SMART" id="SM00267">
    <property type="entry name" value="GGDEF"/>
    <property type="match status" value="1"/>
</dbReference>
<dbReference type="InterPro" id="IPR035965">
    <property type="entry name" value="PAS-like_dom_sf"/>
</dbReference>
<evidence type="ECO:0008006" key="13">
    <source>
        <dbReference type="Google" id="ProtNLM"/>
    </source>
</evidence>
<dbReference type="Gene3D" id="3.30.450.20">
    <property type="entry name" value="PAS domain"/>
    <property type="match status" value="2"/>
</dbReference>
<proteinExistence type="predicted"/>
<evidence type="ECO:0000256" key="3">
    <source>
        <dbReference type="ARBA" id="ARBA00022989"/>
    </source>
</evidence>
<dbReference type="InterPro" id="IPR001633">
    <property type="entry name" value="EAL_dom"/>
</dbReference>
<evidence type="ECO:0000313" key="12">
    <source>
        <dbReference type="Proteomes" id="UP000192505"/>
    </source>
</evidence>
<keyword evidence="3 6" id="KW-1133">Transmembrane helix</keyword>
<protein>
    <recommendedName>
        <fullName evidence="13">Diguanylate cyclase/phosphodiesterase with PAS/PAC sensor(S)</fullName>
    </recommendedName>
</protein>
<dbReference type="SMART" id="SM00086">
    <property type="entry name" value="PAC"/>
    <property type="match status" value="2"/>
</dbReference>
<dbReference type="SUPFAM" id="SSF141868">
    <property type="entry name" value="EAL domain-like"/>
    <property type="match status" value="1"/>
</dbReference>
<dbReference type="InterPro" id="IPR043128">
    <property type="entry name" value="Rev_trsase/Diguanyl_cyclase"/>
</dbReference>
<dbReference type="Gene3D" id="3.30.70.270">
    <property type="match status" value="1"/>
</dbReference>
<dbReference type="InterPro" id="IPR000160">
    <property type="entry name" value="GGDEF_dom"/>
</dbReference>
<evidence type="ECO:0000259" key="10">
    <source>
        <dbReference type="PROSITE" id="PS50887"/>
    </source>
</evidence>
<dbReference type="GO" id="GO:0003824">
    <property type="term" value="F:catalytic activity"/>
    <property type="evidence" value="ECO:0007669"/>
    <property type="project" value="UniProtKB-ARBA"/>
</dbReference>
<dbReference type="SUPFAM" id="SSF55785">
    <property type="entry name" value="PYP-like sensor domain (PAS domain)"/>
    <property type="match status" value="2"/>
</dbReference>
<dbReference type="SMART" id="SM00091">
    <property type="entry name" value="PAS"/>
    <property type="match status" value="2"/>
</dbReference>
<dbReference type="NCBIfam" id="TIGR00229">
    <property type="entry name" value="sensory_box"/>
    <property type="match status" value="2"/>
</dbReference>
<feature type="domain" description="EAL" evidence="9">
    <location>
        <begin position="698"/>
        <end position="953"/>
    </location>
</feature>
<dbReference type="SMART" id="SM00052">
    <property type="entry name" value="EAL"/>
    <property type="match status" value="1"/>
</dbReference>
<reference evidence="11 12" key="1">
    <citation type="submission" date="2017-01" db="EMBL/GenBank/DDBJ databases">
        <title>Novel large sulfur bacteria in the metagenomes of groundwater-fed chemosynthetic microbial mats in the Lake Huron basin.</title>
        <authorList>
            <person name="Sharrar A.M."/>
            <person name="Flood B.E."/>
            <person name="Bailey J.V."/>
            <person name="Jones D.S."/>
            <person name="Biddanda B."/>
            <person name="Ruberg S.A."/>
            <person name="Marcus D.N."/>
            <person name="Dick G.J."/>
        </authorList>
    </citation>
    <scope>NUCLEOTIDE SEQUENCE [LARGE SCALE GENOMIC DNA]</scope>
    <source>
        <strain evidence="11">A7</strain>
    </source>
</reference>
<organism evidence="11 12">
    <name type="scientific">Rhodoferax ferrireducens</name>
    <dbReference type="NCBI Taxonomy" id="192843"/>
    <lineage>
        <taxon>Bacteria</taxon>
        <taxon>Pseudomonadati</taxon>
        <taxon>Pseudomonadota</taxon>
        <taxon>Betaproteobacteria</taxon>
        <taxon>Burkholderiales</taxon>
        <taxon>Comamonadaceae</taxon>
        <taxon>Rhodoferax</taxon>
    </lineage>
</organism>
<dbReference type="CDD" id="cd00130">
    <property type="entry name" value="PAS"/>
    <property type="match status" value="2"/>
</dbReference>
<name>A0A1W9KX40_9BURK</name>
<feature type="transmembrane region" description="Helical" evidence="6">
    <location>
        <begin position="204"/>
        <end position="221"/>
    </location>
</feature>
<keyword evidence="5" id="KW-0175">Coiled coil</keyword>
<dbReference type="PANTHER" id="PTHR44757">
    <property type="entry name" value="DIGUANYLATE CYCLASE DGCP"/>
    <property type="match status" value="1"/>
</dbReference>
<evidence type="ECO:0000259" key="7">
    <source>
        <dbReference type="PROSITE" id="PS50112"/>
    </source>
</evidence>
<evidence type="ECO:0000256" key="1">
    <source>
        <dbReference type="ARBA" id="ARBA00004141"/>
    </source>
</evidence>
<dbReference type="InterPro" id="IPR035919">
    <property type="entry name" value="EAL_sf"/>
</dbReference>
<dbReference type="FunFam" id="3.30.70.270:FF:000001">
    <property type="entry name" value="Diguanylate cyclase domain protein"/>
    <property type="match status" value="1"/>
</dbReference>
<dbReference type="SUPFAM" id="SSF55073">
    <property type="entry name" value="Nucleotide cyclase"/>
    <property type="match status" value="1"/>
</dbReference>
<dbReference type="CDD" id="cd01949">
    <property type="entry name" value="GGDEF"/>
    <property type="match status" value="1"/>
</dbReference>
<dbReference type="InterPro" id="IPR052155">
    <property type="entry name" value="Biofilm_reg_signaling"/>
</dbReference>
<dbReference type="Pfam" id="PF00990">
    <property type="entry name" value="GGDEF"/>
    <property type="match status" value="1"/>
</dbReference>
<feature type="coiled-coil region" evidence="5">
    <location>
        <begin position="228"/>
        <end position="255"/>
    </location>
</feature>
<feature type="domain" description="GGDEF" evidence="10">
    <location>
        <begin position="551"/>
        <end position="689"/>
    </location>
</feature>
<dbReference type="InterPro" id="IPR001610">
    <property type="entry name" value="PAC"/>
</dbReference>
<comment type="subcellular location">
    <subcellularLocation>
        <location evidence="1">Membrane</location>
        <topology evidence="1">Multi-pass membrane protein</topology>
    </subcellularLocation>
</comment>
<dbReference type="Proteomes" id="UP000192505">
    <property type="component" value="Unassembled WGS sequence"/>
</dbReference>
<dbReference type="InterPro" id="IPR000014">
    <property type="entry name" value="PAS"/>
</dbReference>
<dbReference type="GO" id="GO:0016020">
    <property type="term" value="C:membrane"/>
    <property type="evidence" value="ECO:0007669"/>
    <property type="project" value="UniProtKB-SubCell"/>
</dbReference>
<dbReference type="PROSITE" id="PS50113">
    <property type="entry name" value="PAC"/>
    <property type="match status" value="1"/>
</dbReference>
<evidence type="ECO:0000259" key="8">
    <source>
        <dbReference type="PROSITE" id="PS50113"/>
    </source>
</evidence>
<evidence type="ECO:0000259" key="9">
    <source>
        <dbReference type="PROSITE" id="PS50883"/>
    </source>
</evidence>
<evidence type="ECO:0000256" key="2">
    <source>
        <dbReference type="ARBA" id="ARBA00022692"/>
    </source>
</evidence>
<comment type="caution">
    <text evidence="11">The sequence shown here is derived from an EMBL/GenBank/DDBJ whole genome shotgun (WGS) entry which is preliminary data.</text>
</comment>
<dbReference type="Pfam" id="PF13426">
    <property type="entry name" value="PAS_9"/>
    <property type="match status" value="2"/>
</dbReference>
<feature type="domain" description="PAS" evidence="7">
    <location>
        <begin position="394"/>
        <end position="440"/>
    </location>
</feature>
<keyword evidence="4 6" id="KW-0472">Membrane</keyword>
<gene>
    <name evidence="11" type="ORF">BWK72_04545</name>
</gene>
<dbReference type="Pfam" id="PF00563">
    <property type="entry name" value="EAL"/>
    <property type="match status" value="1"/>
</dbReference>
<keyword evidence="2 6" id="KW-0812">Transmembrane</keyword>
<dbReference type="Gene3D" id="3.20.20.450">
    <property type="entry name" value="EAL domain"/>
    <property type="match status" value="1"/>
</dbReference>
<dbReference type="EMBL" id="MTEI01000002">
    <property type="protein sequence ID" value="OQW89222.1"/>
    <property type="molecule type" value="Genomic_DNA"/>
</dbReference>
<evidence type="ECO:0000256" key="6">
    <source>
        <dbReference type="SAM" id="Phobius"/>
    </source>
</evidence>
<accession>A0A1W9KX40</accession>
<evidence type="ECO:0000256" key="4">
    <source>
        <dbReference type="ARBA" id="ARBA00023136"/>
    </source>
</evidence>
<feature type="domain" description="PAC" evidence="8">
    <location>
        <begin position="467"/>
        <end position="519"/>
    </location>
</feature>
<dbReference type="PROSITE" id="PS50887">
    <property type="entry name" value="GGDEF"/>
    <property type="match status" value="1"/>
</dbReference>
<dbReference type="PROSITE" id="PS50883">
    <property type="entry name" value="EAL"/>
    <property type="match status" value="1"/>
</dbReference>
<dbReference type="Pfam" id="PF13675">
    <property type="entry name" value="PilJ"/>
    <property type="match status" value="1"/>
</dbReference>
<dbReference type="PANTHER" id="PTHR44757:SF2">
    <property type="entry name" value="BIOFILM ARCHITECTURE MAINTENANCE PROTEIN MBAA"/>
    <property type="match status" value="1"/>
</dbReference>